<dbReference type="GO" id="GO:0009982">
    <property type="term" value="F:pseudouridine synthase activity"/>
    <property type="evidence" value="ECO:0007669"/>
    <property type="project" value="InterPro"/>
</dbReference>
<evidence type="ECO:0008006" key="3">
    <source>
        <dbReference type="Google" id="ProtNLM"/>
    </source>
</evidence>
<gene>
    <name evidence="1" type="ORF">HIJ39_00715</name>
</gene>
<name>A0A7Y0Q1I8_9FIRM</name>
<dbReference type="RefSeq" id="WP_169095672.1">
    <property type="nucleotide sequence ID" value="NZ_JABBVZ010000002.1"/>
</dbReference>
<dbReference type="AlphaFoldDB" id="A0A7Y0Q1I8"/>
<keyword evidence="2" id="KW-1185">Reference proteome</keyword>
<dbReference type="Proteomes" id="UP000533476">
    <property type="component" value="Unassembled WGS sequence"/>
</dbReference>
<dbReference type="GO" id="GO:0006396">
    <property type="term" value="P:RNA processing"/>
    <property type="evidence" value="ECO:0007669"/>
    <property type="project" value="UniProtKB-ARBA"/>
</dbReference>
<evidence type="ECO:0000313" key="2">
    <source>
        <dbReference type="Proteomes" id="UP000533476"/>
    </source>
</evidence>
<reference evidence="1 2" key="1">
    <citation type="submission" date="2020-04" db="EMBL/GenBank/DDBJ databases">
        <authorList>
            <person name="Zhang R."/>
            <person name="Schippers A."/>
        </authorList>
    </citation>
    <scope>NUCLEOTIDE SEQUENCE [LARGE SCALE GENOMIC DNA]</scope>
    <source>
        <strain evidence="1 2">DSM 109850</strain>
    </source>
</reference>
<organism evidence="1 2">
    <name type="scientific">Sulfobacillus harzensis</name>
    <dbReference type="NCBI Taxonomy" id="2729629"/>
    <lineage>
        <taxon>Bacteria</taxon>
        <taxon>Bacillati</taxon>
        <taxon>Bacillota</taxon>
        <taxon>Clostridia</taxon>
        <taxon>Eubacteriales</taxon>
        <taxon>Clostridiales Family XVII. Incertae Sedis</taxon>
        <taxon>Sulfobacillus</taxon>
    </lineage>
</organism>
<accession>A0A7Y0Q1I8</accession>
<dbReference type="GO" id="GO:0140098">
    <property type="term" value="F:catalytic activity, acting on RNA"/>
    <property type="evidence" value="ECO:0007669"/>
    <property type="project" value="UniProtKB-ARBA"/>
</dbReference>
<dbReference type="Gene3D" id="3.30.2350.10">
    <property type="entry name" value="Pseudouridine synthase"/>
    <property type="match status" value="1"/>
</dbReference>
<dbReference type="GO" id="GO:0001522">
    <property type="term" value="P:pseudouridine synthesis"/>
    <property type="evidence" value="ECO:0007669"/>
    <property type="project" value="InterPro"/>
</dbReference>
<dbReference type="EMBL" id="JABBVZ010000002">
    <property type="protein sequence ID" value="NMP20881.1"/>
    <property type="molecule type" value="Genomic_DNA"/>
</dbReference>
<proteinExistence type="predicted"/>
<protein>
    <recommendedName>
        <fullName evidence="3">Pseudouridine synthase RsuA/RluA-like domain-containing protein</fullName>
    </recommendedName>
</protein>
<dbReference type="GO" id="GO:0003723">
    <property type="term" value="F:RNA binding"/>
    <property type="evidence" value="ECO:0007669"/>
    <property type="project" value="InterPro"/>
</dbReference>
<comment type="caution">
    <text evidence="1">The sequence shown here is derived from an EMBL/GenBank/DDBJ whole genome shotgun (WGS) entry which is preliminary data.</text>
</comment>
<dbReference type="SUPFAM" id="SSF55120">
    <property type="entry name" value="Pseudouridine synthase"/>
    <property type="match status" value="1"/>
</dbReference>
<evidence type="ECO:0000313" key="1">
    <source>
        <dbReference type="EMBL" id="NMP20881.1"/>
    </source>
</evidence>
<sequence>MVIADKPAGMAVHPQSPEGTGTVVNALLHNNRWLADMETSHAPGVVHVLAPEDRGLVVVAKSEEAHQELTQLKNEKRLIFSVRVRLNSDVEPTPHPDVVVIDHQRYDGLDVYDIDTSIGDTAQLRSSWLHGDAAASMVVYRVHVPMAQKRLDIGLGERIWLPRVDLYTAPP</sequence>
<dbReference type="InterPro" id="IPR020103">
    <property type="entry name" value="PsdUridine_synth_cat_dom_sf"/>
</dbReference>